<name>A0A2G8KSW4_STIJA</name>
<protein>
    <submittedName>
        <fullName evidence="3">Putative PERQ amino acid-rich with GYF domain-containing protein 1</fullName>
    </submittedName>
</protein>
<keyword evidence="4" id="KW-1185">Reference proteome</keyword>
<dbReference type="InterPro" id="IPR051640">
    <property type="entry name" value="GRB10-interact_GYF"/>
</dbReference>
<evidence type="ECO:0000256" key="1">
    <source>
        <dbReference type="SAM" id="MobiDB-lite"/>
    </source>
</evidence>
<feature type="region of interest" description="Disordered" evidence="1">
    <location>
        <begin position="583"/>
        <end position="602"/>
    </location>
</feature>
<evidence type="ECO:0000313" key="3">
    <source>
        <dbReference type="EMBL" id="PIK51086.1"/>
    </source>
</evidence>
<feature type="compositionally biased region" description="Basic and acidic residues" evidence="1">
    <location>
        <begin position="335"/>
        <end position="360"/>
    </location>
</feature>
<feature type="compositionally biased region" description="Basic and acidic residues" evidence="1">
    <location>
        <begin position="165"/>
        <end position="212"/>
    </location>
</feature>
<feature type="region of interest" description="Disordered" evidence="1">
    <location>
        <begin position="900"/>
        <end position="922"/>
    </location>
</feature>
<proteinExistence type="predicted"/>
<feature type="region of interest" description="Disordered" evidence="1">
    <location>
        <begin position="706"/>
        <end position="791"/>
    </location>
</feature>
<dbReference type="Gene3D" id="3.30.1490.40">
    <property type="match status" value="1"/>
</dbReference>
<feature type="domain" description="GYF" evidence="2">
    <location>
        <begin position="643"/>
        <end position="693"/>
    </location>
</feature>
<dbReference type="Proteomes" id="UP000230750">
    <property type="component" value="Unassembled WGS sequence"/>
</dbReference>
<feature type="compositionally biased region" description="Basic and acidic residues" evidence="1">
    <location>
        <begin position="254"/>
        <end position="290"/>
    </location>
</feature>
<feature type="region of interest" description="Disordered" evidence="1">
    <location>
        <begin position="476"/>
        <end position="501"/>
    </location>
</feature>
<dbReference type="PANTHER" id="PTHR14445">
    <property type="entry name" value="GRB10 INTERACTING GYF PROTEIN"/>
    <property type="match status" value="1"/>
</dbReference>
<feature type="compositionally biased region" description="Low complexity" evidence="1">
    <location>
        <begin position="772"/>
        <end position="791"/>
    </location>
</feature>
<sequence>MSETLNFGPEWLRALSSGSGGGVQQFKLAEHRYGREEMLALFNKTEKVPSELAEFQSILRKECQSPLTLSPLSEEERWSLSQSVNSAMAIRATGRGAGGQHQLRGGEVSAEGEFICSDDQDQIVVCMRFRLHWRGREYKRSMTYEEDGAFTRREYNRTMSWDDSNDSRYDKVVRSERPFEEEGSPRKVIERERGSTSDNWRSPRGERLSSRYEEEEQGWRRAVPRQRLSSREGEDNWRTTPPGQAPARTSWHSHSRERDRTNSSSEFDHERDRDTFRDSDRDKSSRDRHFSGGRGRRSSQTEEEEMPAWSNLDEPFDDDEIGIFDASGAFTAVKKSDLEKEEKEKEEKEKEEKGREKGRDPEEEDDTKENKKRKPPETGGGGGVVMKLNFLSAAAAYIIIISLLSPTVKQSNEGRMGRETIKPSNKNNNLSNVQLNLDLSKVSENSSEKSPVSKTEPSVEAKMDIVSNFAPGMNSVRKEQTSVSENKVPDAKKETLNNSNPLTTSLANKFLMESLPGTTETNGVSQLIPGGVINIGSTGPPPHTPVGATGVTDLSKEDEEDQLQHLENAAESLLAELDEDEKLTEELHQQQQTESQLIPTPKIPAQEEQQLPRAVPPTHEDAQKWFLQRPTESSTRYPVVAYTHKQFLSDFATWDSLLGPFSSGEMLEWFKAGYFTLSLQVKQGMDESFQPLGAVIKRWGKVPFLTTPPPSSPIPPQMINPSQPAPAPSVPPQQATSDGPHALPWAHTRVSATRTVVQTSSGDPPRPEETATDYSAATTATSLPSSSTTTAESDKVRKVQLGQVVFSCSERPFSRISASRIYQDLIQRGKSLTLTQQQGLRQQLVGLQQQHQLLLQQQQNWARVQQALNISSMPQPPSLGGMAPGRMTKPMMMKDAQGGVHNEEMQISVWDPVPTDKSRSGK</sequence>
<feature type="region of interest" description="Disordered" evidence="1">
    <location>
        <begin position="409"/>
        <end position="431"/>
    </location>
</feature>
<dbReference type="OrthoDB" id="48509at2759"/>
<comment type="caution">
    <text evidence="3">The sequence shown here is derived from an EMBL/GenBank/DDBJ whole genome shotgun (WGS) entry which is preliminary data.</text>
</comment>
<feature type="region of interest" description="Disordered" evidence="1">
    <location>
        <begin position="164"/>
        <end position="321"/>
    </location>
</feature>
<evidence type="ECO:0000313" key="4">
    <source>
        <dbReference type="Proteomes" id="UP000230750"/>
    </source>
</evidence>
<dbReference type="SUPFAM" id="SSF55277">
    <property type="entry name" value="GYF domain"/>
    <property type="match status" value="1"/>
</dbReference>
<accession>A0A2G8KSW4</accession>
<dbReference type="AlphaFoldDB" id="A0A2G8KSW4"/>
<gene>
    <name evidence="3" type="ORF">BSL78_12036</name>
</gene>
<dbReference type="PROSITE" id="PS50829">
    <property type="entry name" value="GYF"/>
    <property type="match status" value="1"/>
</dbReference>
<dbReference type="SMART" id="SM00444">
    <property type="entry name" value="GYF"/>
    <property type="match status" value="1"/>
</dbReference>
<feature type="compositionally biased region" description="Pro residues" evidence="1">
    <location>
        <begin position="706"/>
        <end position="731"/>
    </location>
</feature>
<dbReference type="InterPro" id="IPR003169">
    <property type="entry name" value="GYF"/>
</dbReference>
<dbReference type="GO" id="GO:0005829">
    <property type="term" value="C:cytosol"/>
    <property type="evidence" value="ECO:0007669"/>
    <property type="project" value="TreeGrafter"/>
</dbReference>
<dbReference type="InterPro" id="IPR035445">
    <property type="entry name" value="GYF-like_dom_sf"/>
</dbReference>
<organism evidence="3 4">
    <name type="scientific">Stichopus japonicus</name>
    <name type="common">Sea cucumber</name>
    <dbReference type="NCBI Taxonomy" id="307972"/>
    <lineage>
        <taxon>Eukaryota</taxon>
        <taxon>Metazoa</taxon>
        <taxon>Echinodermata</taxon>
        <taxon>Eleutherozoa</taxon>
        <taxon>Echinozoa</taxon>
        <taxon>Holothuroidea</taxon>
        <taxon>Aspidochirotacea</taxon>
        <taxon>Aspidochirotida</taxon>
        <taxon>Stichopodidae</taxon>
        <taxon>Apostichopus</taxon>
    </lineage>
</organism>
<dbReference type="PANTHER" id="PTHR14445:SF36">
    <property type="entry name" value="FI03272P-RELATED"/>
    <property type="match status" value="1"/>
</dbReference>
<dbReference type="EMBL" id="MRZV01000391">
    <property type="protein sequence ID" value="PIK51086.1"/>
    <property type="molecule type" value="Genomic_DNA"/>
</dbReference>
<evidence type="ECO:0000259" key="2">
    <source>
        <dbReference type="PROSITE" id="PS50829"/>
    </source>
</evidence>
<feature type="compositionally biased region" description="Polar residues" evidence="1">
    <location>
        <begin position="750"/>
        <end position="762"/>
    </location>
</feature>
<reference evidence="3 4" key="1">
    <citation type="journal article" date="2017" name="PLoS Biol.">
        <title>The sea cucumber genome provides insights into morphological evolution and visceral regeneration.</title>
        <authorList>
            <person name="Zhang X."/>
            <person name="Sun L."/>
            <person name="Yuan J."/>
            <person name="Sun Y."/>
            <person name="Gao Y."/>
            <person name="Zhang L."/>
            <person name="Li S."/>
            <person name="Dai H."/>
            <person name="Hamel J.F."/>
            <person name="Liu C."/>
            <person name="Yu Y."/>
            <person name="Liu S."/>
            <person name="Lin W."/>
            <person name="Guo K."/>
            <person name="Jin S."/>
            <person name="Xu P."/>
            <person name="Storey K.B."/>
            <person name="Huan P."/>
            <person name="Zhang T."/>
            <person name="Zhou Y."/>
            <person name="Zhang J."/>
            <person name="Lin C."/>
            <person name="Li X."/>
            <person name="Xing L."/>
            <person name="Huo D."/>
            <person name="Sun M."/>
            <person name="Wang L."/>
            <person name="Mercier A."/>
            <person name="Li F."/>
            <person name="Yang H."/>
            <person name="Xiang J."/>
        </authorList>
    </citation>
    <scope>NUCLEOTIDE SEQUENCE [LARGE SCALE GENOMIC DNA]</scope>
    <source>
        <strain evidence="3">Shaxun</strain>
        <tissue evidence="3">Muscle</tissue>
    </source>
</reference>
<feature type="region of interest" description="Disordered" evidence="1">
    <location>
        <begin position="335"/>
        <end position="384"/>
    </location>
</feature>
<dbReference type="Pfam" id="PF02213">
    <property type="entry name" value="GYF"/>
    <property type="match status" value="1"/>
</dbReference>